<evidence type="ECO:0000313" key="5">
    <source>
        <dbReference type="Proteomes" id="UP000276215"/>
    </source>
</evidence>
<dbReference type="AlphaFoldDB" id="A0A3N4IQ72"/>
<gene>
    <name evidence="4" type="ORF">L873DRAFT_1818000</name>
    <name evidence="3" type="ORF">L873DRAFT_1824639</name>
    <name evidence="2" type="ORF">L873DRAFT_1824648</name>
</gene>
<dbReference type="EMBL" id="ML120478">
    <property type="protein sequence ID" value="RPA92226.1"/>
    <property type="molecule type" value="Genomic_DNA"/>
</dbReference>
<sequence>MVKDPRHIILVRCFIKSGPNTQQTSTKSSRALHKIPIGPKALGTSTPTAETINEMGHAPKKG</sequence>
<evidence type="ECO:0000256" key="1">
    <source>
        <dbReference type="SAM" id="MobiDB-lite"/>
    </source>
</evidence>
<accession>A0A3N4IQ72</accession>
<evidence type="ECO:0000313" key="3">
    <source>
        <dbReference type="EMBL" id="RPA88333.1"/>
    </source>
</evidence>
<reference evidence="3 5" key="1">
    <citation type="journal article" date="2018" name="Nat. Ecol. Evol.">
        <title>Pezizomycetes genomes reveal the molecular basis of ectomycorrhizal truffle lifestyle.</title>
        <authorList>
            <person name="Murat C."/>
            <person name="Payen T."/>
            <person name="Noel B."/>
            <person name="Kuo A."/>
            <person name="Morin E."/>
            <person name="Chen J."/>
            <person name="Kohler A."/>
            <person name="Krizsan K."/>
            <person name="Balestrini R."/>
            <person name="Da Silva C."/>
            <person name="Montanini B."/>
            <person name="Hainaut M."/>
            <person name="Levati E."/>
            <person name="Barry K.W."/>
            <person name="Belfiori B."/>
            <person name="Cichocki N."/>
            <person name="Clum A."/>
            <person name="Dockter R.B."/>
            <person name="Fauchery L."/>
            <person name="Guy J."/>
            <person name="Iotti M."/>
            <person name="Le Tacon F."/>
            <person name="Lindquist E.A."/>
            <person name="Lipzen A."/>
            <person name="Malagnac F."/>
            <person name="Mello A."/>
            <person name="Molinier V."/>
            <person name="Miyauchi S."/>
            <person name="Poulain J."/>
            <person name="Riccioni C."/>
            <person name="Rubini A."/>
            <person name="Sitrit Y."/>
            <person name="Splivallo R."/>
            <person name="Traeger S."/>
            <person name="Wang M."/>
            <person name="Zifcakova L."/>
            <person name="Wipf D."/>
            <person name="Zambonelli A."/>
            <person name="Paolocci F."/>
            <person name="Nowrousian M."/>
            <person name="Ottonello S."/>
            <person name="Baldrian P."/>
            <person name="Spatafora J.W."/>
            <person name="Henrissat B."/>
            <person name="Nagy L.G."/>
            <person name="Aury J.M."/>
            <person name="Wincker P."/>
            <person name="Grigoriev I.V."/>
            <person name="Bonfante P."/>
            <person name="Martin F.M."/>
        </authorList>
    </citation>
    <scope>NUCLEOTIDE SEQUENCE [LARGE SCALE GENOMIC DNA]</scope>
    <source>
        <strain evidence="3 5">120613-1</strain>
    </source>
</reference>
<dbReference type="Proteomes" id="UP000276215">
    <property type="component" value="Unassembled WGS sequence"/>
</dbReference>
<name>A0A3N4IQ72_9PEZI</name>
<feature type="region of interest" description="Disordered" evidence="1">
    <location>
        <begin position="36"/>
        <end position="62"/>
    </location>
</feature>
<evidence type="ECO:0000313" key="2">
    <source>
        <dbReference type="EMBL" id="RPA88321.1"/>
    </source>
</evidence>
<organism evidence="3 5">
    <name type="scientific">Choiromyces venosus 120613-1</name>
    <dbReference type="NCBI Taxonomy" id="1336337"/>
    <lineage>
        <taxon>Eukaryota</taxon>
        <taxon>Fungi</taxon>
        <taxon>Dikarya</taxon>
        <taxon>Ascomycota</taxon>
        <taxon>Pezizomycotina</taxon>
        <taxon>Pezizomycetes</taxon>
        <taxon>Pezizales</taxon>
        <taxon>Tuberaceae</taxon>
        <taxon>Choiromyces</taxon>
    </lineage>
</organism>
<dbReference type="EMBL" id="ML121435">
    <property type="protein sequence ID" value="RPA88333.1"/>
    <property type="molecule type" value="Genomic_DNA"/>
</dbReference>
<evidence type="ECO:0000313" key="4">
    <source>
        <dbReference type="EMBL" id="RPA92226.1"/>
    </source>
</evidence>
<keyword evidence="5" id="KW-1185">Reference proteome</keyword>
<proteinExistence type="predicted"/>
<protein>
    <submittedName>
        <fullName evidence="3">Uncharacterized protein</fullName>
    </submittedName>
</protein>
<dbReference type="EMBL" id="ML121496">
    <property type="protein sequence ID" value="RPA88321.1"/>
    <property type="molecule type" value="Genomic_DNA"/>
</dbReference>